<dbReference type="GO" id="GO:0016787">
    <property type="term" value="F:hydrolase activity"/>
    <property type="evidence" value="ECO:0007669"/>
    <property type="project" value="UniProtKB-KW"/>
</dbReference>
<dbReference type="InterPro" id="IPR036866">
    <property type="entry name" value="RibonucZ/Hydroxyglut_hydro"/>
</dbReference>
<dbReference type="STRING" id="428127.EUBDOL_01058"/>
<evidence type="ECO:0000256" key="4">
    <source>
        <dbReference type="ARBA" id="ARBA00022833"/>
    </source>
</evidence>
<dbReference type="CDD" id="cd06262">
    <property type="entry name" value="metallo-hydrolase-like_MBL-fold"/>
    <property type="match status" value="1"/>
</dbReference>
<keyword evidence="4" id="KW-0862">Zinc</keyword>
<dbReference type="InterPro" id="IPR001279">
    <property type="entry name" value="Metallo-B-lactamas"/>
</dbReference>
<dbReference type="GeneID" id="92793311"/>
<keyword evidence="2" id="KW-0479">Metal-binding</keyword>
<evidence type="ECO:0000259" key="5">
    <source>
        <dbReference type="SMART" id="SM00849"/>
    </source>
</evidence>
<dbReference type="Proteomes" id="UP000004090">
    <property type="component" value="Unassembled WGS sequence"/>
</dbReference>
<evidence type="ECO:0000256" key="2">
    <source>
        <dbReference type="ARBA" id="ARBA00022723"/>
    </source>
</evidence>
<dbReference type="Pfam" id="PF00753">
    <property type="entry name" value="Lactamase_B"/>
    <property type="match status" value="1"/>
</dbReference>
<protein>
    <submittedName>
        <fullName evidence="6">Metallo-beta-lactamase domain protein</fullName>
    </submittedName>
</protein>
<organism evidence="6 7">
    <name type="scientific">Amedibacillus dolichus DSM 3991</name>
    <dbReference type="NCBI Taxonomy" id="428127"/>
    <lineage>
        <taxon>Bacteria</taxon>
        <taxon>Bacillati</taxon>
        <taxon>Bacillota</taxon>
        <taxon>Erysipelotrichia</taxon>
        <taxon>Erysipelotrichales</taxon>
        <taxon>Erysipelotrichaceae</taxon>
        <taxon>Amedibacillus</taxon>
    </lineage>
</organism>
<dbReference type="SUPFAM" id="SSF56281">
    <property type="entry name" value="Metallo-hydrolase/oxidoreductase"/>
    <property type="match status" value="1"/>
</dbReference>
<evidence type="ECO:0000313" key="6">
    <source>
        <dbReference type="EMBL" id="EDP11138.1"/>
    </source>
</evidence>
<sequence>MKKIDVFVLGMVQVNTYVLWNDNHVLIVDPGTANAQLMQKIEEAGAIVDGIVLTHGHFDHIGGVDKLVERYHCSLYINANDQAMLNDPVLNFSYGEPVIVQTKPLDLLPGKQTIGAFDLFVIDAPGHSEGSSMIRWDDCLFCGDVVFQGSIGRTDLATGSNSKMMQSLKMMKETLDGDLKLYPGHGPTTTWKQELLTNPFLQF</sequence>
<dbReference type="PANTHER" id="PTHR46233:SF3">
    <property type="entry name" value="HYDROXYACYLGLUTATHIONE HYDROLASE GLOC"/>
    <property type="match status" value="1"/>
</dbReference>
<comment type="cofactor">
    <cofactor evidence="1">
        <name>Zn(2+)</name>
        <dbReference type="ChEBI" id="CHEBI:29105"/>
    </cofactor>
</comment>
<accession>A8RBD6</accession>
<feature type="domain" description="Metallo-beta-lactamase" evidence="5">
    <location>
        <begin position="13"/>
        <end position="185"/>
    </location>
</feature>
<comment type="caution">
    <text evidence="6">The sequence shown here is derived from an EMBL/GenBank/DDBJ whole genome shotgun (WGS) entry which is preliminary data.</text>
</comment>
<dbReference type="PANTHER" id="PTHR46233">
    <property type="entry name" value="HYDROXYACYLGLUTATHIONE HYDROLASE GLOC"/>
    <property type="match status" value="1"/>
</dbReference>
<dbReference type="HOGENOM" id="CLU_030571_5_2_9"/>
<dbReference type="EMBL" id="ABAW02000019">
    <property type="protein sequence ID" value="EDP11138.1"/>
    <property type="molecule type" value="Genomic_DNA"/>
</dbReference>
<keyword evidence="3" id="KW-0378">Hydrolase</keyword>
<dbReference type="SMART" id="SM00849">
    <property type="entry name" value="Lactamase_B"/>
    <property type="match status" value="1"/>
</dbReference>
<dbReference type="GO" id="GO:0046872">
    <property type="term" value="F:metal ion binding"/>
    <property type="evidence" value="ECO:0007669"/>
    <property type="project" value="UniProtKB-KW"/>
</dbReference>
<reference evidence="6 7" key="2">
    <citation type="submission" date="2007-09" db="EMBL/GenBank/DDBJ databases">
        <authorList>
            <person name="Fulton L."/>
            <person name="Clifton S."/>
            <person name="Fulton B."/>
            <person name="Xu J."/>
            <person name="Minx P."/>
            <person name="Pepin K.H."/>
            <person name="Johnson M."/>
            <person name="Thiruvilangam P."/>
            <person name="Bhonagiri V."/>
            <person name="Nash W.E."/>
            <person name="Mardis E.R."/>
            <person name="Wilson R.K."/>
        </authorList>
    </citation>
    <scope>NUCLEOTIDE SEQUENCE [LARGE SCALE GENOMIC DNA]</scope>
    <source>
        <strain evidence="6 7">DSM 3991</strain>
    </source>
</reference>
<name>A8RBD6_9FIRM</name>
<evidence type="ECO:0000256" key="1">
    <source>
        <dbReference type="ARBA" id="ARBA00001947"/>
    </source>
</evidence>
<dbReference type="InterPro" id="IPR051453">
    <property type="entry name" value="MBL_Glyoxalase_II"/>
</dbReference>
<evidence type="ECO:0000313" key="7">
    <source>
        <dbReference type="Proteomes" id="UP000004090"/>
    </source>
</evidence>
<dbReference type="Gene3D" id="3.60.15.10">
    <property type="entry name" value="Ribonuclease Z/Hydroxyacylglutathione hydrolase-like"/>
    <property type="match status" value="1"/>
</dbReference>
<dbReference type="AlphaFoldDB" id="A8RBD6"/>
<dbReference type="eggNOG" id="COG0491">
    <property type="taxonomic scope" value="Bacteria"/>
</dbReference>
<evidence type="ECO:0000256" key="3">
    <source>
        <dbReference type="ARBA" id="ARBA00022801"/>
    </source>
</evidence>
<reference evidence="6 7" key="1">
    <citation type="submission" date="2007-09" db="EMBL/GenBank/DDBJ databases">
        <title>Draft genome sequence of Eubacterium dolichum (DSM 3991).</title>
        <authorList>
            <person name="Sudarsanam P."/>
            <person name="Ley R."/>
            <person name="Guruge J."/>
            <person name="Turnbaugh P.J."/>
            <person name="Mahowald M."/>
            <person name="Liep D."/>
            <person name="Gordon J."/>
        </authorList>
    </citation>
    <scope>NUCLEOTIDE SEQUENCE [LARGE SCALE GENOMIC DNA]</scope>
    <source>
        <strain evidence="6 7">DSM 3991</strain>
    </source>
</reference>
<dbReference type="RefSeq" id="WP_004799263.1">
    <property type="nucleotide sequence ID" value="NZ_DS483475.1"/>
</dbReference>
<proteinExistence type="predicted"/>
<gene>
    <name evidence="6" type="ORF">EUBDOL_01058</name>
</gene>